<evidence type="ECO:0000256" key="6">
    <source>
        <dbReference type="ARBA" id="ARBA00022989"/>
    </source>
</evidence>
<comment type="similarity">
    <text evidence="3">Belongs to the CD36 family.</text>
</comment>
<dbReference type="PANTHER" id="PTHR11923">
    <property type="entry name" value="SCAVENGER RECEPTOR CLASS B TYPE-1 SR-B1"/>
    <property type="match status" value="1"/>
</dbReference>
<dbReference type="Proteomes" id="UP000092462">
    <property type="component" value="Unassembled WGS sequence"/>
</dbReference>
<keyword evidence="5" id="KW-0812">Transmembrane</keyword>
<evidence type="ECO:0000256" key="7">
    <source>
        <dbReference type="ARBA" id="ARBA00023136"/>
    </source>
</evidence>
<reference evidence="9" key="1">
    <citation type="submission" date="2022-08" db="UniProtKB">
        <authorList>
            <consortium name="EnsemblMetazoa"/>
        </authorList>
    </citation>
    <scope>IDENTIFICATION</scope>
    <source>
        <strain evidence="9">Israel</strain>
    </source>
</reference>
<dbReference type="InterPro" id="IPR002159">
    <property type="entry name" value="CD36_fam"/>
</dbReference>
<evidence type="ECO:0000313" key="10">
    <source>
        <dbReference type="Proteomes" id="UP000092462"/>
    </source>
</evidence>
<evidence type="ECO:0000313" key="9">
    <source>
        <dbReference type="EnsemblMetazoa" id="PPAI002102-PA"/>
    </source>
</evidence>
<keyword evidence="8" id="KW-0325">Glycoprotein</keyword>
<dbReference type="VEuPathDB" id="VectorBase:PPAI002102"/>
<evidence type="ECO:0000256" key="5">
    <source>
        <dbReference type="ARBA" id="ARBA00022692"/>
    </source>
</evidence>
<evidence type="ECO:0000256" key="8">
    <source>
        <dbReference type="ARBA" id="ARBA00023180"/>
    </source>
</evidence>
<keyword evidence="10" id="KW-1185">Reference proteome</keyword>
<dbReference type="Pfam" id="PF01130">
    <property type="entry name" value="CD36"/>
    <property type="match status" value="1"/>
</dbReference>
<dbReference type="VEuPathDB" id="VectorBase:PPAPM1_005946"/>
<dbReference type="PRINTS" id="PR01609">
    <property type="entry name" value="CD36FAMILY"/>
</dbReference>
<dbReference type="GO" id="GO:0005044">
    <property type="term" value="F:scavenger receptor activity"/>
    <property type="evidence" value="ECO:0007669"/>
    <property type="project" value="TreeGrafter"/>
</dbReference>
<comment type="function">
    <text evidence="1">Plays an olfactory role that is not restricted to pheromone sensitivity.</text>
</comment>
<evidence type="ECO:0000256" key="2">
    <source>
        <dbReference type="ARBA" id="ARBA00004236"/>
    </source>
</evidence>
<accession>A0A1B0GM35</accession>
<proteinExistence type="inferred from homology"/>
<sequence>MRKIKKTKVNEMKLYKIMRMTDFFSKQCCLGSIGLILAGFGTLFAVFWLDFLETQIINELKLAPDTRTYDMWKSPPLDMSIEIYLFNWTNYDQFHNHSVKPIVEELGPYVFREKPDKVNIVWHPENSTVSFGKLSVFHFDAERRDVFDRGRISCINHEFVDGPSTAAVLVPSNTFNFHFCFKIKWQCPAHVWREEGHLILLQLRWVEFSCGPIDHSTGIGKELGPVAVIPVPNGTDLGDVISSCVHIVMPHETCRVVAHIEVSSTIKRYNDIGRKG</sequence>
<dbReference type="EMBL" id="AJVK01023910">
    <property type="status" value="NOT_ANNOTATED_CDS"/>
    <property type="molecule type" value="Genomic_DNA"/>
</dbReference>
<dbReference type="PANTHER" id="PTHR11923:SF93">
    <property type="entry name" value="GH07959P-RELATED"/>
    <property type="match status" value="1"/>
</dbReference>
<evidence type="ECO:0000256" key="1">
    <source>
        <dbReference type="ARBA" id="ARBA00003156"/>
    </source>
</evidence>
<dbReference type="GO" id="GO:0005886">
    <property type="term" value="C:plasma membrane"/>
    <property type="evidence" value="ECO:0007669"/>
    <property type="project" value="UniProtKB-SubCell"/>
</dbReference>
<dbReference type="GO" id="GO:0005737">
    <property type="term" value="C:cytoplasm"/>
    <property type="evidence" value="ECO:0007669"/>
    <property type="project" value="TreeGrafter"/>
</dbReference>
<dbReference type="EnsemblMetazoa" id="PPAI002102-RA">
    <property type="protein sequence ID" value="PPAI002102-PA"/>
    <property type="gene ID" value="PPAI002102"/>
</dbReference>
<dbReference type="AlphaFoldDB" id="A0A1B0GM35"/>
<name>A0A1B0GM35_PHLPP</name>
<keyword evidence="7" id="KW-0472">Membrane</keyword>
<protein>
    <submittedName>
        <fullName evidence="9">Uncharacterized protein</fullName>
    </submittedName>
</protein>
<evidence type="ECO:0000256" key="4">
    <source>
        <dbReference type="ARBA" id="ARBA00022475"/>
    </source>
</evidence>
<organism evidence="9 10">
    <name type="scientific">Phlebotomus papatasi</name>
    <name type="common">Sandfly</name>
    <dbReference type="NCBI Taxonomy" id="29031"/>
    <lineage>
        <taxon>Eukaryota</taxon>
        <taxon>Metazoa</taxon>
        <taxon>Ecdysozoa</taxon>
        <taxon>Arthropoda</taxon>
        <taxon>Hexapoda</taxon>
        <taxon>Insecta</taxon>
        <taxon>Pterygota</taxon>
        <taxon>Neoptera</taxon>
        <taxon>Endopterygota</taxon>
        <taxon>Diptera</taxon>
        <taxon>Nematocera</taxon>
        <taxon>Psychodoidea</taxon>
        <taxon>Psychodidae</taxon>
        <taxon>Phlebotomus</taxon>
        <taxon>Phlebotomus</taxon>
    </lineage>
</organism>
<comment type="subcellular location">
    <subcellularLocation>
        <location evidence="2">Cell membrane</location>
    </subcellularLocation>
</comment>
<keyword evidence="4" id="KW-1003">Cell membrane</keyword>
<keyword evidence="6" id="KW-1133">Transmembrane helix</keyword>
<dbReference type="EMBL" id="AJVK01023911">
    <property type="status" value="NOT_ANNOTATED_CDS"/>
    <property type="molecule type" value="Genomic_DNA"/>
</dbReference>
<evidence type="ECO:0000256" key="3">
    <source>
        <dbReference type="ARBA" id="ARBA00010532"/>
    </source>
</evidence>